<dbReference type="Proteomes" id="UP001177140">
    <property type="component" value="Unassembled WGS sequence"/>
</dbReference>
<keyword evidence="2" id="KW-0689">Ribosomal protein</keyword>
<protein>
    <recommendedName>
        <fullName evidence="4">Small ribosomal subunit protein uS10 domain-containing protein</fullName>
    </recommendedName>
</protein>
<keyword evidence="6" id="KW-1185">Reference proteome</keyword>
<gene>
    <name evidence="5" type="ORF">MKW94_006513</name>
</gene>
<evidence type="ECO:0000256" key="1">
    <source>
        <dbReference type="ARBA" id="ARBA00007102"/>
    </source>
</evidence>
<dbReference type="GO" id="GO:1990904">
    <property type="term" value="C:ribonucleoprotein complex"/>
    <property type="evidence" value="ECO:0007669"/>
    <property type="project" value="UniProtKB-KW"/>
</dbReference>
<accession>A0AA42B306</accession>
<proteinExistence type="inferred from homology"/>
<dbReference type="AlphaFoldDB" id="A0AA42B306"/>
<evidence type="ECO:0000313" key="5">
    <source>
        <dbReference type="EMBL" id="MCL7049558.1"/>
    </source>
</evidence>
<dbReference type="SUPFAM" id="SSF54999">
    <property type="entry name" value="Ribosomal protein S10"/>
    <property type="match status" value="1"/>
</dbReference>
<dbReference type="GO" id="GO:0006412">
    <property type="term" value="P:translation"/>
    <property type="evidence" value="ECO:0007669"/>
    <property type="project" value="InterPro"/>
</dbReference>
<comment type="similarity">
    <text evidence="1">Belongs to the universal ribosomal protein uS10 family.</text>
</comment>
<dbReference type="GO" id="GO:0005840">
    <property type="term" value="C:ribosome"/>
    <property type="evidence" value="ECO:0007669"/>
    <property type="project" value="UniProtKB-KW"/>
</dbReference>
<name>A0AA42B306_PAPNU</name>
<dbReference type="Gene3D" id="3.30.70.600">
    <property type="entry name" value="Ribosomal protein S10 domain"/>
    <property type="match status" value="1"/>
</dbReference>
<reference evidence="5" key="1">
    <citation type="submission" date="2022-03" db="EMBL/GenBank/DDBJ databases">
        <title>A functionally conserved STORR gene fusion in Papaver species that diverged 16.8 million years ago.</title>
        <authorList>
            <person name="Catania T."/>
        </authorList>
    </citation>
    <scope>NUCLEOTIDE SEQUENCE</scope>
    <source>
        <strain evidence="5">S-191538</strain>
    </source>
</reference>
<evidence type="ECO:0000259" key="4">
    <source>
        <dbReference type="SMART" id="SM01403"/>
    </source>
</evidence>
<feature type="domain" description="Small ribosomal subunit protein uS10" evidence="4">
    <location>
        <begin position="19"/>
        <end position="120"/>
    </location>
</feature>
<dbReference type="InterPro" id="IPR027486">
    <property type="entry name" value="Ribosomal_uS10_dom"/>
</dbReference>
<keyword evidence="3" id="KW-0687">Ribonucleoprotein</keyword>
<dbReference type="GO" id="GO:0003735">
    <property type="term" value="F:structural constituent of ribosome"/>
    <property type="evidence" value="ECO:0007669"/>
    <property type="project" value="InterPro"/>
</dbReference>
<organism evidence="5 6">
    <name type="scientific">Papaver nudicaule</name>
    <name type="common">Iceland poppy</name>
    <dbReference type="NCBI Taxonomy" id="74823"/>
    <lineage>
        <taxon>Eukaryota</taxon>
        <taxon>Viridiplantae</taxon>
        <taxon>Streptophyta</taxon>
        <taxon>Embryophyta</taxon>
        <taxon>Tracheophyta</taxon>
        <taxon>Spermatophyta</taxon>
        <taxon>Magnoliopsida</taxon>
        <taxon>Ranunculales</taxon>
        <taxon>Papaveraceae</taxon>
        <taxon>Papaveroideae</taxon>
        <taxon>Papaver</taxon>
    </lineage>
</organism>
<evidence type="ECO:0000256" key="3">
    <source>
        <dbReference type="ARBA" id="ARBA00023274"/>
    </source>
</evidence>
<dbReference type="Pfam" id="PF00338">
    <property type="entry name" value="Ribosomal_S10"/>
    <property type="match status" value="1"/>
</dbReference>
<dbReference type="PANTHER" id="PTHR11700">
    <property type="entry name" value="30S RIBOSOMAL PROTEIN S10 FAMILY MEMBER"/>
    <property type="match status" value="1"/>
</dbReference>
<dbReference type="InterPro" id="IPR036838">
    <property type="entry name" value="Ribosomal_uS10_dom_sf"/>
</dbReference>
<evidence type="ECO:0000313" key="6">
    <source>
        <dbReference type="Proteomes" id="UP001177140"/>
    </source>
</evidence>
<evidence type="ECO:0000256" key="2">
    <source>
        <dbReference type="ARBA" id="ARBA00022980"/>
    </source>
</evidence>
<dbReference type="EMBL" id="JAJJMA010317561">
    <property type="protein sequence ID" value="MCL7049558.1"/>
    <property type="molecule type" value="Genomic_DNA"/>
</dbReference>
<comment type="caution">
    <text evidence="5">The sequence shown here is derived from an EMBL/GenBank/DDBJ whole genome shotgun (WGS) entry which is preliminary data.</text>
</comment>
<sequence>MTTKNPSKTLTNLLRFHRSLSTSSSSSSSIQSQKLIVKTKEFSDSSSPAKGSSSSLIRLPERRKVYTVNRSPHIDKKSREQFEMRIKSQYQVIKVSPHELQNKYFWLKRQRISGAQFELQFNCKTRLDLNRVIPL</sequence>
<dbReference type="SMART" id="SM01403">
    <property type="entry name" value="Ribosomal_S10"/>
    <property type="match status" value="1"/>
</dbReference>
<dbReference type="InterPro" id="IPR001848">
    <property type="entry name" value="Ribosomal_uS10"/>
</dbReference>